<protein>
    <recommendedName>
        <fullName evidence="3">Ubiquitin-like domain-containing protein</fullName>
    </recommendedName>
</protein>
<name>A0A8S1E741_9PELO</name>
<gene>
    <name evidence="1" type="ORF">CBOVIS_LOCUS2690</name>
</gene>
<dbReference type="OrthoDB" id="5850907at2759"/>
<evidence type="ECO:0008006" key="3">
    <source>
        <dbReference type="Google" id="ProtNLM"/>
    </source>
</evidence>
<comment type="caution">
    <text evidence="1">The sequence shown here is derived from an EMBL/GenBank/DDBJ whole genome shotgun (WGS) entry which is preliminary data.</text>
</comment>
<proteinExistence type="predicted"/>
<reference evidence="1 2" key="1">
    <citation type="submission" date="2020-04" db="EMBL/GenBank/DDBJ databases">
        <authorList>
            <person name="Laetsch R D."/>
            <person name="Stevens L."/>
            <person name="Kumar S."/>
            <person name="Blaxter L. M."/>
        </authorList>
    </citation>
    <scope>NUCLEOTIDE SEQUENCE [LARGE SCALE GENOMIC DNA]</scope>
</reference>
<organism evidence="1 2">
    <name type="scientific">Caenorhabditis bovis</name>
    <dbReference type="NCBI Taxonomy" id="2654633"/>
    <lineage>
        <taxon>Eukaryota</taxon>
        <taxon>Metazoa</taxon>
        <taxon>Ecdysozoa</taxon>
        <taxon>Nematoda</taxon>
        <taxon>Chromadorea</taxon>
        <taxon>Rhabditida</taxon>
        <taxon>Rhabditina</taxon>
        <taxon>Rhabditomorpha</taxon>
        <taxon>Rhabditoidea</taxon>
        <taxon>Rhabditidae</taxon>
        <taxon>Peloderinae</taxon>
        <taxon>Caenorhabditis</taxon>
    </lineage>
</organism>
<sequence>MIVIKIRLVGGKEDHLSVIEVDNQILYVNLKKEIQSVTHIPTKFQQLQFRGEDLPVVARPIQDINFGEEIVVRHSMTANWREFEENFKLAQKAVESKQISQIEEAVDQALDHLRPLIEAKFLVTYPQLNETYRQFKANFSSYMDQEFKYIEKAVKDYFSIVFADNAECPALDIRCEKKGPEEGGIQGGLICQVLRNETLIGKYYVKEHMSLANRQHADICEIFVYKLFELIGVGPKVHFIPNIHYSSFGLYIGTEEVTGFRRADTEGIEISSEVYAQRDLLRRLLFVKDLHSKNYGIDGHGKLSIVDFQSYVHPEMVHKYLVGYKSWKGSKELRIQVAKNYIKSWNLLDNFDNANKAISMQKELFKKYSNSYKPSRNFEKYFVHIKNNLNALLERVK</sequence>
<evidence type="ECO:0000313" key="1">
    <source>
        <dbReference type="EMBL" id="CAB3399592.1"/>
    </source>
</evidence>
<dbReference type="PANTHER" id="PTHR33651">
    <property type="entry name" value="PROTEIN CBG06246"/>
    <property type="match status" value="1"/>
</dbReference>
<dbReference type="AlphaFoldDB" id="A0A8S1E741"/>
<dbReference type="Proteomes" id="UP000494206">
    <property type="component" value="Unassembled WGS sequence"/>
</dbReference>
<accession>A0A8S1E741</accession>
<dbReference type="EMBL" id="CADEPM010000002">
    <property type="protein sequence ID" value="CAB3399592.1"/>
    <property type="molecule type" value="Genomic_DNA"/>
</dbReference>
<evidence type="ECO:0000313" key="2">
    <source>
        <dbReference type="Proteomes" id="UP000494206"/>
    </source>
</evidence>
<dbReference type="PANTHER" id="PTHR33651:SF3">
    <property type="entry name" value="PHAGE PROTEIN"/>
    <property type="match status" value="1"/>
</dbReference>
<keyword evidence="2" id="KW-1185">Reference proteome</keyword>